<dbReference type="Proteomes" id="UP000229816">
    <property type="component" value="Unassembled WGS sequence"/>
</dbReference>
<feature type="transmembrane region" description="Helical" evidence="6">
    <location>
        <begin position="299"/>
        <end position="323"/>
    </location>
</feature>
<evidence type="ECO:0000256" key="1">
    <source>
        <dbReference type="ARBA" id="ARBA00004651"/>
    </source>
</evidence>
<evidence type="ECO:0000256" key="2">
    <source>
        <dbReference type="ARBA" id="ARBA00022475"/>
    </source>
</evidence>
<evidence type="ECO:0000256" key="6">
    <source>
        <dbReference type="SAM" id="Phobius"/>
    </source>
</evidence>
<dbReference type="PANTHER" id="PTHR30250">
    <property type="entry name" value="PST FAMILY PREDICTED COLANIC ACID TRANSPORTER"/>
    <property type="match status" value="1"/>
</dbReference>
<feature type="transmembrane region" description="Helical" evidence="6">
    <location>
        <begin position="335"/>
        <end position="358"/>
    </location>
</feature>
<evidence type="ECO:0000313" key="8">
    <source>
        <dbReference type="Proteomes" id="UP000229816"/>
    </source>
</evidence>
<evidence type="ECO:0000256" key="4">
    <source>
        <dbReference type="ARBA" id="ARBA00022989"/>
    </source>
</evidence>
<evidence type="ECO:0000256" key="3">
    <source>
        <dbReference type="ARBA" id="ARBA00022692"/>
    </source>
</evidence>
<feature type="transmembrane region" description="Helical" evidence="6">
    <location>
        <begin position="44"/>
        <end position="65"/>
    </location>
</feature>
<dbReference type="AlphaFoldDB" id="A0A2M8ESS5"/>
<proteinExistence type="predicted"/>
<dbReference type="GO" id="GO:0005886">
    <property type="term" value="C:plasma membrane"/>
    <property type="evidence" value="ECO:0007669"/>
    <property type="project" value="UniProtKB-SubCell"/>
</dbReference>
<keyword evidence="4 6" id="KW-1133">Transmembrane helix</keyword>
<organism evidence="7 8">
    <name type="scientific">Candidatus Shapirobacteria bacterium CG_4_9_14_0_2_um_filter_39_11</name>
    <dbReference type="NCBI Taxonomy" id="1974478"/>
    <lineage>
        <taxon>Bacteria</taxon>
        <taxon>Candidatus Shapironibacteriota</taxon>
    </lineage>
</organism>
<dbReference type="EMBL" id="PFSF01000033">
    <property type="protein sequence ID" value="PJC28162.1"/>
    <property type="molecule type" value="Genomic_DNA"/>
</dbReference>
<reference evidence="8" key="1">
    <citation type="submission" date="2017-09" db="EMBL/GenBank/DDBJ databases">
        <title>Depth-based differentiation of microbial function through sediment-hosted aquifers and enrichment of novel symbionts in the deep terrestrial subsurface.</title>
        <authorList>
            <person name="Probst A.J."/>
            <person name="Ladd B."/>
            <person name="Jarett J.K."/>
            <person name="Geller-Mcgrath D.E."/>
            <person name="Sieber C.M.K."/>
            <person name="Emerson J.B."/>
            <person name="Anantharaman K."/>
            <person name="Thomas B.C."/>
            <person name="Malmstrom R."/>
            <person name="Stieglmeier M."/>
            <person name="Klingl A."/>
            <person name="Woyke T."/>
            <person name="Ryan C.M."/>
            <person name="Banfield J.F."/>
        </authorList>
    </citation>
    <scope>NUCLEOTIDE SEQUENCE [LARGE SCALE GENOMIC DNA]</scope>
</reference>
<gene>
    <name evidence="7" type="ORF">CO054_01610</name>
</gene>
<evidence type="ECO:0000313" key="7">
    <source>
        <dbReference type="EMBL" id="PJC28162.1"/>
    </source>
</evidence>
<feature type="transmembrane region" description="Helical" evidence="6">
    <location>
        <begin position="365"/>
        <end position="384"/>
    </location>
</feature>
<name>A0A2M8ESS5_9BACT</name>
<dbReference type="CDD" id="cd13128">
    <property type="entry name" value="MATE_Wzx_like"/>
    <property type="match status" value="1"/>
</dbReference>
<feature type="transmembrane region" description="Helical" evidence="6">
    <location>
        <begin position="149"/>
        <end position="168"/>
    </location>
</feature>
<keyword evidence="2" id="KW-1003">Cell membrane</keyword>
<comment type="subcellular location">
    <subcellularLocation>
        <location evidence="1">Cell membrane</location>
        <topology evidence="1">Multi-pass membrane protein</topology>
    </subcellularLocation>
</comment>
<comment type="caution">
    <text evidence="7">The sequence shown here is derived from an EMBL/GenBank/DDBJ whole genome shotgun (WGS) entry which is preliminary data.</text>
</comment>
<accession>A0A2M8ESS5</accession>
<keyword evidence="3 6" id="KW-0812">Transmembrane</keyword>
<dbReference type="InterPro" id="IPR002797">
    <property type="entry name" value="Polysacc_synth"/>
</dbReference>
<evidence type="ECO:0000256" key="5">
    <source>
        <dbReference type="ARBA" id="ARBA00023136"/>
    </source>
</evidence>
<feature type="transmembrane region" description="Helical" evidence="6">
    <location>
        <begin position="260"/>
        <end position="279"/>
    </location>
</feature>
<dbReference type="Pfam" id="PF01943">
    <property type="entry name" value="Polysacc_synt"/>
    <property type="match status" value="1"/>
</dbReference>
<sequence>MELSQKVALNTFIQIASKIITVGFALLTTILLTGYLGKEGYGDYIYIITLAIIFGSLADWGTATIGVREVAKEKGSQGKLLGNVFILRLGLSFLAIVLLFAFSLFLPIQTQNPLLLRKMIKIATLIVFLVAIKASFGIIFQSRLEMQKAAVADITTSLLIFLFSWYVVQKGLGLGPLVWAVVWASGVAVVIAGILALKTARYVFQIDKEIMAELIRESLPVGAILLMFTMDNKIDTVMLGAIKGSGAVGIYAIPYRIYDVLILGAAFLMNALLPVISQYSDLERWKDKLRQIYQKAFDILFLMGSAGLVFILIFAPAIVRLLTWQRFGEFGDSVAVLRILVLAMFIAYFNHLTGYTIVALGRQRPYFFVAFGALIFNVIANLIAIPRFSYYGAAGVTVLTEGLVLMITSIFIFRLLKIIPSPVEFPKTLVEIFKTRAKIF</sequence>
<feature type="transmembrane region" description="Helical" evidence="6">
    <location>
        <begin position="390"/>
        <end position="413"/>
    </location>
</feature>
<feature type="transmembrane region" description="Helical" evidence="6">
    <location>
        <begin position="85"/>
        <end position="108"/>
    </location>
</feature>
<dbReference type="PANTHER" id="PTHR30250:SF11">
    <property type="entry name" value="O-ANTIGEN TRANSPORTER-RELATED"/>
    <property type="match status" value="1"/>
</dbReference>
<protein>
    <submittedName>
        <fullName evidence="7">Uncharacterized protein</fullName>
    </submittedName>
</protein>
<keyword evidence="5 6" id="KW-0472">Membrane</keyword>
<feature type="transmembrane region" description="Helical" evidence="6">
    <location>
        <begin position="174"/>
        <end position="197"/>
    </location>
</feature>
<feature type="transmembrane region" description="Helical" evidence="6">
    <location>
        <begin position="12"/>
        <end position="32"/>
    </location>
</feature>
<feature type="transmembrane region" description="Helical" evidence="6">
    <location>
        <begin position="120"/>
        <end position="140"/>
    </location>
</feature>
<dbReference type="InterPro" id="IPR050833">
    <property type="entry name" value="Poly_Biosynth_Transport"/>
</dbReference>